<evidence type="ECO:0000256" key="1">
    <source>
        <dbReference type="SAM" id="Phobius"/>
    </source>
</evidence>
<evidence type="ECO:0000313" key="3">
    <source>
        <dbReference type="Proteomes" id="UP000831921"/>
    </source>
</evidence>
<feature type="transmembrane region" description="Helical" evidence="1">
    <location>
        <begin position="208"/>
        <end position="227"/>
    </location>
</feature>
<protein>
    <submittedName>
        <fullName evidence="2">Uncharacterized protein</fullName>
    </submittedName>
</protein>
<feature type="transmembrane region" description="Helical" evidence="1">
    <location>
        <begin position="178"/>
        <end position="201"/>
    </location>
</feature>
<proteinExistence type="predicted"/>
<sequence length="281" mass="30789">MADSDTAAIEIEYRLFKTKFTNAGHSLACERFVEFTIYAGEGANPQRHHHLHLATTFGWMGLLLAQLLLLSRGRTTVHRRIGLVVLIAAPLLASVALLTVHSAHRGIQSGEGDILIVQNVLGTFCLAAMLALAFIFAKRRKLHGAFLMSTLLLFPGPALFFALLAFAPPVRIEGPETFYRFGFAAITGQGLIPVIPAYFFVRDRRNNWPYLLAAGGFLAAEALKVWLTQARLIDPLTRLTGELSQGWAFAIGLMLLLAIGLRLQPKSVEAKTAKPEDSATR</sequence>
<keyword evidence="1" id="KW-0812">Transmembrane</keyword>
<keyword evidence="1" id="KW-0472">Membrane</keyword>
<gene>
    <name evidence="2" type="ORF">M1K48_13275</name>
</gene>
<keyword evidence="1" id="KW-1133">Transmembrane helix</keyword>
<feature type="transmembrane region" description="Helical" evidence="1">
    <location>
        <begin position="115"/>
        <end position="137"/>
    </location>
</feature>
<feature type="transmembrane region" description="Helical" evidence="1">
    <location>
        <begin position="51"/>
        <end position="69"/>
    </location>
</feature>
<feature type="transmembrane region" description="Helical" evidence="1">
    <location>
        <begin position="81"/>
        <end position="103"/>
    </location>
</feature>
<evidence type="ECO:0000313" key="2">
    <source>
        <dbReference type="EMBL" id="UUR09512.1"/>
    </source>
</evidence>
<dbReference type="RefSeq" id="WP_249505296.1">
    <property type="nucleotide sequence ID" value="NZ_CP097253.1"/>
</dbReference>
<reference evidence="2 3" key="1">
    <citation type="submission" date="2022-05" db="EMBL/GenBank/DDBJ databases">
        <title>S8-45 Sphingomonas ultraviolaceadurans.</title>
        <authorList>
            <person name="Liu Y."/>
        </authorList>
    </citation>
    <scope>NUCLEOTIDE SEQUENCE [LARGE SCALE GENOMIC DNA]</scope>
    <source>
        <strain evidence="2 3">S8-45</strain>
    </source>
</reference>
<dbReference type="EMBL" id="CP097253">
    <property type="protein sequence ID" value="UUR09512.1"/>
    <property type="molecule type" value="Genomic_DNA"/>
</dbReference>
<feature type="transmembrane region" description="Helical" evidence="1">
    <location>
        <begin position="247"/>
        <end position="264"/>
    </location>
</feature>
<name>A0ABY5N1S2_9SPHN</name>
<accession>A0ABY5N1S2</accession>
<feature type="transmembrane region" description="Helical" evidence="1">
    <location>
        <begin position="144"/>
        <end position="166"/>
    </location>
</feature>
<organism evidence="2 3">
    <name type="scientific">Sphingomonas glaciei</name>
    <dbReference type="NCBI Taxonomy" id="2938948"/>
    <lineage>
        <taxon>Bacteria</taxon>
        <taxon>Pseudomonadati</taxon>
        <taxon>Pseudomonadota</taxon>
        <taxon>Alphaproteobacteria</taxon>
        <taxon>Sphingomonadales</taxon>
        <taxon>Sphingomonadaceae</taxon>
        <taxon>Sphingomonas</taxon>
    </lineage>
</organism>
<dbReference type="Proteomes" id="UP000831921">
    <property type="component" value="Chromosome"/>
</dbReference>
<keyword evidence="3" id="KW-1185">Reference proteome</keyword>